<dbReference type="GO" id="GO:0035556">
    <property type="term" value="P:intracellular signal transduction"/>
    <property type="evidence" value="ECO:0007669"/>
    <property type="project" value="InterPro"/>
</dbReference>
<dbReference type="PANTHER" id="PTHR12429:SF8">
    <property type="entry name" value="NEURALIZED-LIKE PROTEIN 2"/>
    <property type="match status" value="1"/>
</dbReference>
<dbReference type="SMART" id="SM00969">
    <property type="entry name" value="SOCS_box"/>
    <property type="match status" value="1"/>
</dbReference>
<protein>
    <submittedName>
        <fullName evidence="4">Neuralized-like protein 2</fullName>
    </submittedName>
</protein>
<dbReference type="AlphaFoldDB" id="A0A914VW72"/>
<name>A0A914VW72_9BILA</name>
<dbReference type="WBParaSite" id="PSAMB.scaffold2508size22830.g18124.t1">
    <property type="protein sequence ID" value="PSAMB.scaffold2508size22830.g18124.t1"/>
    <property type="gene ID" value="PSAMB.scaffold2508size22830.g18124"/>
</dbReference>
<dbReference type="Pfam" id="PF07525">
    <property type="entry name" value="SOCS_box"/>
    <property type="match status" value="1"/>
</dbReference>
<proteinExistence type="predicted"/>
<sequence>MYEEVMECSSSLRFHDFHGDNIDLFDDRTRALRRASFANSIAFSARPLEPFEPFLVSIERNENGWSGHMRLGLTSVNPNTRVRLPMYALPELNLIGRSWVFAISRHQFNDHNVNDQLAATTLALPRRSLYESDLCAADANRRKRPLPTDVGSRVGVYFAPTADGQRARLHLLINGDDYCPTLEDIPLTSALYAVVDVYGTTKQVRVVPMVRTVQKLQELCKQTIVNQVHGSAAIPCLPLPDRLKLLLQECD</sequence>
<evidence type="ECO:0000259" key="2">
    <source>
        <dbReference type="PROSITE" id="PS51065"/>
    </source>
</evidence>
<dbReference type="Gene3D" id="1.10.750.20">
    <property type="entry name" value="SOCS box"/>
    <property type="match status" value="1"/>
</dbReference>
<dbReference type="InterPro" id="IPR037962">
    <property type="entry name" value="Neuralized"/>
</dbReference>
<dbReference type="InterPro" id="IPR043136">
    <property type="entry name" value="B30.2/SPRY_sf"/>
</dbReference>
<dbReference type="PROSITE" id="PS51065">
    <property type="entry name" value="NHR"/>
    <property type="match status" value="1"/>
</dbReference>
<dbReference type="Gene3D" id="2.60.120.920">
    <property type="match status" value="1"/>
</dbReference>
<keyword evidence="3" id="KW-1185">Reference proteome</keyword>
<evidence type="ECO:0000313" key="3">
    <source>
        <dbReference type="Proteomes" id="UP000887566"/>
    </source>
</evidence>
<dbReference type="GO" id="GO:0061630">
    <property type="term" value="F:ubiquitin protein ligase activity"/>
    <property type="evidence" value="ECO:0007669"/>
    <property type="project" value="TreeGrafter"/>
</dbReference>
<dbReference type="SMART" id="SM00588">
    <property type="entry name" value="NEUZ"/>
    <property type="match status" value="1"/>
</dbReference>
<dbReference type="InterPro" id="IPR006573">
    <property type="entry name" value="NHR_dom"/>
</dbReference>
<dbReference type="InterPro" id="IPR001496">
    <property type="entry name" value="SOCS_box"/>
</dbReference>
<evidence type="ECO:0000313" key="4">
    <source>
        <dbReference type="WBParaSite" id="PSAMB.scaffold2508size22830.g18124.t1"/>
    </source>
</evidence>
<dbReference type="PANTHER" id="PTHR12429">
    <property type="entry name" value="NEURALIZED"/>
    <property type="match status" value="1"/>
</dbReference>
<dbReference type="Pfam" id="PF07177">
    <property type="entry name" value="Neuralized"/>
    <property type="match status" value="1"/>
</dbReference>
<reference evidence="4" key="1">
    <citation type="submission" date="2022-11" db="UniProtKB">
        <authorList>
            <consortium name="WormBaseParasite"/>
        </authorList>
    </citation>
    <scope>IDENTIFICATION</scope>
</reference>
<dbReference type="Proteomes" id="UP000887566">
    <property type="component" value="Unplaced"/>
</dbReference>
<dbReference type="SUPFAM" id="SSF158235">
    <property type="entry name" value="SOCS box-like"/>
    <property type="match status" value="1"/>
</dbReference>
<dbReference type="InterPro" id="IPR036036">
    <property type="entry name" value="SOCS_box-like_dom_sf"/>
</dbReference>
<organism evidence="3 4">
    <name type="scientific">Plectus sambesii</name>
    <dbReference type="NCBI Taxonomy" id="2011161"/>
    <lineage>
        <taxon>Eukaryota</taxon>
        <taxon>Metazoa</taxon>
        <taxon>Ecdysozoa</taxon>
        <taxon>Nematoda</taxon>
        <taxon>Chromadorea</taxon>
        <taxon>Plectida</taxon>
        <taxon>Plectina</taxon>
        <taxon>Plectoidea</taxon>
        <taxon>Plectidae</taxon>
        <taxon>Plectus</taxon>
    </lineage>
</organism>
<accession>A0A914VW72</accession>
<dbReference type="PROSITE" id="PS50225">
    <property type="entry name" value="SOCS"/>
    <property type="match status" value="1"/>
</dbReference>
<feature type="domain" description="SOCS box" evidence="1">
    <location>
        <begin position="216"/>
        <end position="251"/>
    </location>
</feature>
<evidence type="ECO:0000259" key="1">
    <source>
        <dbReference type="PROSITE" id="PS50225"/>
    </source>
</evidence>
<feature type="domain" description="NHR" evidence="2">
    <location>
        <begin position="11"/>
        <end position="209"/>
    </location>
</feature>
<dbReference type="CDD" id="cd12887">
    <property type="entry name" value="SPRY_NHR_like"/>
    <property type="match status" value="1"/>
</dbReference>